<dbReference type="Gene3D" id="3.30.450.180">
    <property type="match status" value="1"/>
</dbReference>
<keyword evidence="3" id="KW-1185">Reference proteome</keyword>
<sequence length="294" mass="32972">MAQQTDLSTFLRSRRAKVRPADIGLTEGHTLRRTQGLRREEVAASAGVSVDYYTRLEQGRERNPSIAVLESLADTLLLEGEERDHLFRLAAHSGKRVPTTSTANRRVRPAVRQLLDGVTPSPAYVLNRWNDMLAANTPGLALLAGLDTWPPARRNTIRYIFLHPTARKLFVDWDSIALNSVAHLHAMEGLLPGDPALTALVDELTAKSDEFRRLWQRHDVRSLSTGRKVLDHPGVGRMTLSYEVLDITNDHQRLVVYQAAPGTADHDSMSLLNLIHPDADVPGDERSRHWLDQR</sequence>
<dbReference type="PANTHER" id="PTHR35010:SF2">
    <property type="entry name" value="BLL4672 PROTEIN"/>
    <property type="match status" value="1"/>
</dbReference>
<dbReference type="EMBL" id="RBXO01000001">
    <property type="protein sequence ID" value="RKT55510.1"/>
    <property type="molecule type" value="Genomic_DNA"/>
</dbReference>
<evidence type="ECO:0000313" key="3">
    <source>
        <dbReference type="Proteomes" id="UP000282084"/>
    </source>
</evidence>
<dbReference type="Pfam" id="PF17765">
    <property type="entry name" value="MLTR_LBD"/>
    <property type="match status" value="1"/>
</dbReference>
<dbReference type="PANTHER" id="PTHR35010">
    <property type="entry name" value="BLL4672 PROTEIN-RELATED"/>
    <property type="match status" value="1"/>
</dbReference>
<dbReference type="Pfam" id="PF13560">
    <property type="entry name" value="HTH_31"/>
    <property type="match status" value="1"/>
</dbReference>
<dbReference type="InterPro" id="IPR010982">
    <property type="entry name" value="Lambda_DNA-bd_dom_sf"/>
</dbReference>
<dbReference type="RefSeq" id="WP_121007197.1">
    <property type="nucleotide sequence ID" value="NZ_RBXO01000001.1"/>
</dbReference>
<evidence type="ECO:0000259" key="1">
    <source>
        <dbReference type="PROSITE" id="PS50943"/>
    </source>
</evidence>
<dbReference type="SMART" id="SM00530">
    <property type="entry name" value="HTH_XRE"/>
    <property type="match status" value="1"/>
</dbReference>
<dbReference type="OrthoDB" id="4790304at2"/>
<feature type="domain" description="HTH cro/C1-type" evidence="1">
    <location>
        <begin position="31"/>
        <end position="83"/>
    </location>
</feature>
<dbReference type="InterPro" id="IPR041413">
    <property type="entry name" value="MLTR_LBD"/>
</dbReference>
<dbReference type="SUPFAM" id="SSF47413">
    <property type="entry name" value="lambda repressor-like DNA-binding domains"/>
    <property type="match status" value="1"/>
</dbReference>
<reference evidence="2 3" key="1">
    <citation type="submission" date="2018-10" db="EMBL/GenBank/DDBJ databases">
        <title>Sequencing the genomes of 1000 actinobacteria strains.</title>
        <authorList>
            <person name="Klenk H.-P."/>
        </authorList>
    </citation>
    <scope>NUCLEOTIDE SEQUENCE [LARGE SCALE GENOMIC DNA]</scope>
    <source>
        <strain evidence="2 3">DSM 43800</strain>
    </source>
</reference>
<dbReference type="PROSITE" id="PS50943">
    <property type="entry name" value="HTH_CROC1"/>
    <property type="match status" value="1"/>
</dbReference>
<gene>
    <name evidence="2" type="ORF">C8E97_4179</name>
</gene>
<protein>
    <submittedName>
        <fullName evidence="2">Helix-turn-helix protein</fullName>
    </submittedName>
</protein>
<accession>A0A495W336</accession>
<proteinExistence type="predicted"/>
<organism evidence="2 3">
    <name type="scientific">Saccharothrix australiensis</name>
    <dbReference type="NCBI Taxonomy" id="2072"/>
    <lineage>
        <taxon>Bacteria</taxon>
        <taxon>Bacillati</taxon>
        <taxon>Actinomycetota</taxon>
        <taxon>Actinomycetes</taxon>
        <taxon>Pseudonocardiales</taxon>
        <taxon>Pseudonocardiaceae</taxon>
        <taxon>Saccharothrix</taxon>
    </lineage>
</organism>
<dbReference type="InterPro" id="IPR001387">
    <property type="entry name" value="Cro/C1-type_HTH"/>
</dbReference>
<dbReference type="Proteomes" id="UP000282084">
    <property type="component" value="Unassembled WGS sequence"/>
</dbReference>
<dbReference type="AlphaFoldDB" id="A0A495W336"/>
<dbReference type="GO" id="GO:0003677">
    <property type="term" value="F:DNA binding"/>
    <property type="evidence" value="ECO:0007669"/>
    <property type="project" value="InterPro"/>
</dbReference>
<dbReference type="Gene3D" id="1.10.260.40">
    <property type="entry name" value="lambda repressor-like DNA-binding domains"/>
    <property type="match status" value="1"/>
</dbReference>
<name>A0A495W336_9PSEU</name>
<comment type="caution">
    <text evidence="2">The sequence shown here is derived from an EMBL/GenBank/DDBJ whole genome shotgun (WGS) entry which is preliminary data.</text>
</comment>
<evidence type="ECO:0000313" key="2">
    <source>
        <dbReference type="EMBL" id="RKT55510.1"/>
    </source>
</evidence>
<dbReference type="CDD" id="cd00093">
    <property type="entry name" value="HTH_XRE"/>
    <property type="match status" value="1"/>
</dbReference>